<dbReference type="CDD" id="cd11238">
    <property type="entry name" value="Sema_2A"/>
    <property type="match status" value="1"/>
</dbReference>
<evidence type="ECO:0000259" key="11">
    <source>
        <dbReference type="PROSITE" id="PS50835"/>
    </source>
</evidence>
<evidence type="ECO:0000256" key="2">
    <source>
        <dbReference type="ARBA" id="ARBA00022473"/>
    </source>
</evidence>
<dbReference type="GO" id="GO:0005886">
    <property type="term" value="C:plasma membrane"/>
    <property type="evidence" value="ECO:0007669"/>
    <property type="project" value="TreeGrafter"/>
</dbReference>
<evidence type="ECO:0000256" key="3">
    <source>
        <dbReference type="ARBA" id="ARBA00022525"/>
    </source>
</evidence>
<evidence type="ECO:0000256" key="7">
    <source>
        <dbReference type="ARBA" id="ARBA00023157"/>
    </source>
</evidence>
<proteinExistence type="predicted"/>
<evidence type="ECO:0000313" key="14">
    <source>
        <dbReference type="Proteomes" id="UP000759131"/>
    </source>
</evidence>
<dbReference type="PROSITE" id="PS51004">
    <property type="entry name" value="SEMA"/>
    <property type="match status" value="1"/>
</dbReference>
<keyword evidence="14" id="KW-1185">Reference proteome</keyword>
<dbReference type="GO" id="GO:0071526">
    <property type="term" value="P:semaphorin-plexin signaling pathway"/>
    <property type="evidence" value="ECO:0007669"/>
    <property type="project" value="TreeGrafter"/>
</dbReference>
<dbReference type="InterPro" id="IPR027231">
    <property type="entry name" value="Semaphorin"/>
</dbReference>
<dbReference type="Gene3D" id="3.30.1680.10">
    <property type="entry name" value="ligand-binding face of the semaphorins, domain 2"/>
    <property type="match status" value="1"/>
</dbReference>
<organism evidence="13">
    <name type="scientific">Medioppia subpectinata</name>
    <dbReference type="NCBI Taxonomy" id="1979941"/>
    <lineage>
        <taxon>Eukaryota</taxon>
        <taxon>Metazoa</taxon>
        <taxon>Ecdysozoa</taxon>
        <taxon>Arthropoda</taxon>
        <taxon>Chelicerata</taxon>
        <taxon>Arachnida</taxon>
        <taxon>Acari</taxon>
        <taxon>Acariformes</taxon>
        <taxon>Sarcoptiformes</taxon>
        <taxon>Oribatida</taxon>
        <taxon>Brachypylina</taxon>
        <taxon>Oppioidea</taxon>
        <taxon>Oppiidae</taxon>
        <taxon>Medioppia</taxon>
    </lineage>
</organism>
<feature type="non-terminal residue" evidence="13">
    <location>
        <position position="1"/>
    </location>
</feature>
<keyword evidence="2" id="KW-0217">Developmental protein</keyword>
<keyword evidence="8" id="KW-0325">Glycoprotein</keyword>
<dbReference type="GO" id="GO:0030335">
    <property type="term" value="P:positive regulation of cell migration"/>
    <property type="evidence" value="ECO:0007669"/>
    <property type="project" value="TreeGrafter"/>
</dbReference>
<evidence type="ECO:0000256" key="1">
    <source>
        <dbReference type="ARBA" id="ARBA00004613"/>
    </source>
</evidence>
<evidence type="ECO:0000256" key="10">
    <source>
        <dbReference type="PROSITE-ProRule" id="PRU00352"/>
    </source>
</evidence>
<evidence type="ECO:0000256" key="6">
    <source>
        <dbReference type="ARBA" id="ARBA00022902"/>
    </source>
</evidence>
<dbReference type="SMART" id="SM00630">
    <property type="entry name" value="Sema"/>
    <property type="match status" value="1"/>
</dbReference>
<dbReference type="Pfam" id="PF01403">
    <property type="entry name" value="Sema"/>
    <property type="match status" value="1"/>
</dbReference>
<keyword evidence="5" id="KW-0221">Differentiation</keyword>
<dbReference type="InterPro" id="IPR036352">
    <property type="entry name" value="Semap_dom_sf"/>
</dbReference>
<evidence type="ECO:0000256" key="5">
    <source>
        <dbReference type="ARBA" id="ARBA00022782"/>
    </source>
</evidence>
<evidence type="ECO:0000256" key="9">
    <source>
        <dbReference type="ARBA" id="ARBA00074148"/>
    </source>
</evidence>
<dbReference type="OrthoDB" id="9988752at2759"/>
<dbReference type="AlphaFoldDB" id="A0A7R9Q3Y1"/>
<evidence type="ECO:0000313" key="13">
    <source>
        <dbReference type="EMBL" id="CAD7631354.1"/>
    </source>
</evidence>
<evidence type="ECO:0000256" key="8">
    <source>
        <dbReference type="ARBA" id="ARBA00023180"/>
    </source>
</evidence>
<dbReference type="SUPFAM" id="SSF101912">
    <property type="entry name" value="Sema domain"/>
    <property type="match status" value="1"/>
</dbReference>
<gene>
    <name evidence="13" type="ORF">OSB1V03_LOCUS11763</name>
</gene>
<dbReference type="GO" id="GO:0007411">
    <property type="term" value="P:axon guidance"/>
    <property type="evidence" value="ECO:0007669"/>
    <property type="project" value="TreeGrafter"/>
</dbReference>
<dbReference type="PROSITE" id="PS50835">
    <property type="entry name" value="IG_LIKE"/>
    <property type="match status" value="1"/>
</dbReference>
<dbReference type="EMBL" id="OC863908">
    <property type="protein sequence ID" value="CAD7631354.1"/>
    <property type="molecule type" value="Genomic_DNA"/>
</dbReference>
<name>A0A7R9Q3Y1_9ACAR</name>
<protein>
    <recommendedName>
        <fullName evidence="9">Semaphorin-2A</fullName>
    </recommendedName>
</protein>
<keyword evidence="6" id="KW-0524">Neurogenesis</keyword>
<dbReference type="Gene3D" id="2.130.10.10">
    <property type="entry name" value="YVTN repeat-like/Quinoprotein amine dehydrogenase"/>
    <property type="match status" value="1"/>
</dbReference>
<dbReference type="Proteomes" id="UP000759131">
    <property type="component" value="Unassembled WGS sequence"/>
</dbReference>
<dbReference type="GO" id="GO:0005576">
    <property type="term" value="C:extracellular region"/>
    <property type="evidence" value="ECO:0007669"/>
    <property type="project" value="UniProtKB-SubCell"/>
</dbReference>
<accession>A0A7R9Q3Y1</accession>
<dbReference type="InterPro" id="IPR001627">
    <property type="entry name" value="Semap_dom"/>
</dbReference>
<reference evidence="13" key="1">
    <citation type="submission" date="2020-11" db="EMBL/GenBank/DDBJ databases">
        <authorList>
            <person name="Tran Van P."/>
        </authorList>
    </citation>
    <scope>NUCLEOTIDE SEQUENCE</scope>
</reference>
<keyword evidence="3" id="KW-0964">Secreted</keyword>
<dbReference type="FunFam" id="2.130.10.10:FF:000369">
    <property type="entry name" value="semaphorin-2A isoform X1"/>
    <property type="match status" value="1"/>
</dbReference>
<comment type="caution">
    <text evidence="10">Lacks conserved residue(s) required for the propagation of feature annotation.</text>
</comment>
<keyword evidence="4" id="KW-0732">Signal</keyword>
<dbReference type="InterPro" id="IPR015943">
    <property type="entry name" value="WD40/YVTN_repeat-like_dom_sf"/>
</dbReference>
<dbReference type="InterPro" id="IPR007110">
    <property type="entry name" value="Ig-like_dom"/>
</dbReference>
<comment type="subcellular location">
    <subcellularLocation>
        <location evidence="1">Secreted</location>
    </subcellularLocation>
</comment>
<dbReference type="PANTHER" id="PTHR11036:SF90">
    <property type="entry name" value="SEMAPHORIN 2B, ISOFORM D-RELATED"/>
    <property type="match status" value="1"/>
</dbReference>
<dbReference type="PANTHER" id="PTHR11036">
    <property type="entry name" value="SEMAPHORIN"/>
    <property type="match status" value="1"/>
</dbReference>
<feature type="domain" description="Sema" evidence="12">
    <location>
        <begin position="1"/>
        <end position="475"/>
    </location>
</feature>
<dbReference type="GO" id="GO:0030215">
    <property type="term" value="F:semaphorin receptor binding"/>
    <property type="evidence" value="ECO:0007669"/>
    <property type="project" value="InterPro"/>
</dbReference>
<feature type="domain" description="Ig-like" evidence="11">
    <location>
        <begin position="519"/>
        <end position="618"/>
    </location>
</feature>
<sequence>YEFDCKPIGAYFAEHVREFSCGRFHYRTFYLDAERDALYVGAMDTIYRLNLNNINKTRCETDSLSLSPNNVGSCVSKGKSELYDCRNHIRVIEPIGSDSNKLYICGTNAHNPKDWVIYANLSLLPPHESFPGIGTGIAKCPFDPDDNATATWVEHGNPDGLPGLYSGSVAEFTKADTVIFRTDLYNLTTGQKVQPFKRTVKYDSKWLDKPNFVGSFDIGDYVYFFFRESAVEYINCGKNIYSRVARRDTGGKNILNKNWASFLKARLNCSIPGEFPFYFNEIQSIYKHPDDNKRFYAVFSTSMNGLIGSAICTFNLNKIEEVFLGKFKEQSTSSSAWLPVLTSKVPEPRPGTCVNDTQVLPDSVLNFIRGHPLMDSAVAHDNGKPVFYRRDIIFTRLVVDRLEVDGIEYIVYFGGTNTGMVYKVVEWYDRSGEVHSNLVSVFEATVPEPIRAMEISNKHKSLYVSSDSVVRQFNLLMCKPRYENCVRCIQDPYCGWDRDHAECKPYVIGLIQDITNATPGVCDNSIKHKQMKANWGQSIHLSCPIHIPDIESISPILGPIKWMYYRSDHSGGYEVFTRRDRFVRTSDNGLVILGISDRENGRYDCKLGSNTLFSYTITVDPKTCNAPTDTEYRKIYSDWCHEFDKYKQAMKAWQVRQAKCQTNGHPNDVSIGTLMSFFRTQTLNRLNKLTRIDMNPILKTKSNYCRSKYEMIETLKTCNAPTDTEYRKIYSDWCHEFDKYKQAMKAWQVRQAKCQTNGHPNDVSIGTLV</sequence>
<evidence type="ECO:0000259" key="12">
    <source>
        <dbReference type="PROSITE" id="PS51004"/>
    </source>
</evidence>
<dbReference type="EMBL" id="CAJPIZ010009333">
    <property type="protein sequence ID" value="CAG2111784.1"/>
    <property type="molecule type" value="Genomic_DNA"/>
</dbReference>
<keyword evidence="7" id="KW-1015">Disulfide bond</keyword>
<dbReference type="GO" id="GO:0045499">
    <property type="term" value="F:chemorepellent activity"/>
    <property type="evidence" value="ECO:0007669"/>
    <property type="project" value="TreeGrafter"/>
</dbReference>
<evidence type="ECO:0000256" key="4">
    <source>
        <dbReference type="ARBA" id="ARBA00022729"/>
    </source>
</evidence>